<name>A0A2X4N4I4_9BACL</name>
<evidence type="ECO:0000313" key="12">
    <source>
        <dbReference type="EMBL" id="QGS09414.1"/>
    </source>
</evidence>
<dbReference type="GO" id="GO:0006508">
    <property type="term" value="P:proteolysis"/>
    <property type="evidence" value="ECO:0007669"/>
    <property type="project" value="UniProtKB-KW"/>
</dbReference>
<evidence type="ECO:0000256" key="7">
    <source>
        <dbReference type="ARBA" id="ARBA00022989"/>
    </source>
</evidence>
<keyword evidence="6 9" id="KW-0378">Hydrolase</keyword>
<accession>A0A2X4N4I4</accession>
<sequence length="150" mass="17539">MLYIFIFALAFILFDQGSKYYIVEKMTLGQSSEIISNFFSITSHRNRGAAWGILQDSRLFFLAVTVLFLAILLYYVYNRKNILTKFDILTFSLIMGGAIGNFIDRLIRHEVVDFLDFRIFSYDFPIFNLADCYICIGVVFLLIKIYKEEN</sequence>
<comment type="pathway">
    <text evidence="9">Protein modification; lipoprotein biosynthesis (signal peptide cleavage).</text>
</comment>
<evidence type="ECO:0000256" key="4">
    <source>
        <dbReference type="ARBA" id="ARBA00022692"/>
    </source>
</evidence>
<evidence type="ECO:0000256" key="1">
    <source>
        <dbReference type="ARBA" id="ARBA00006139"/>
    </source>
</evidence>
<feature type="active site" evidence="9">
    <location>
        <position position="113"/>
    </location>
</feature>
<keyword evidence="12" id="KW-0449">Lipoprotein</keyword>
<dbReference type="Proteomes" id="UP000425411">
    <property type="component" value="Chromosome"/>
</dbReference>
<evidence type="ECO:0000313" key="13">
    <source>
        <dbReference type="Proteomes" id="UP000425411"/>
    </source>
</evidence>
<dbReference type="NCBIfam" id="TIGR00077">
    <property type="entry name" value="lspA"/>
    <property type="match status" value="1"/>
</dbReference>
<comment type="function">
    <text evidence="9 10">This protein specifically catalyzes the removal of signal peptides from prolipoproteins.</text>
</comment>
<keyword evidence="3 9" id="KW-0645">Protease</keyword>
<comment type="catalytic activity">
    <reaction evidence="9 10">
        <text>Release of signal peptides from bacterial membrane prolipoproteins. Hydrolyzes -Xaa-Yaa-Zaa-|-(S,diacylglyceryl)Cys-, in which Xaa is hydrophobic (preferably Leu), and Yaa (Ala or Ser) and Zaa (Gly or Ala) have small, neutral side chains.</text>
        <dbReference type="EC" id="3.4.23.36"/>
    </reaction>
</comment>
<evidence type="ECO:0000256" key="9">
    <source>
        <dbReference type="HAMAP-Rule" id="MF_00161"/>
    </source>
</evidence>
<evidence type="ECO:0000256" key="8">
    <source>
        <dbReference type="ARBA" id="ARBA00023136"/>
    </source>
</evidence>
<keyword evidence="2 9" id="KW-1003">Cell membrane</keyword>
<dbReference type="GO" id="GO:0004190">
    <property type="term" value="F:aspartic-type endopeptidase activity"/>
    <property type="evidence" value="ECO:0007669"/>
    <property type="project" value="UniProtKB-UniRule"/>
</dbReference>
<dbReference type="HAMAP" id="MF_00161">
    <property type="entry name" value="LspA"/>
    <property type="match status" value="1"/>
</dbReference>
<dbReference type="InterPro" id="IPR001872">
    <property type="entry name" value="Peptidase_A8"/>
</dbReference>
<keyword evidence="8 9" id="KW-0472">Membrane</keyword>
<dbReference type="PROSITE" id="PS00855">
    <property type="entry name" value="SPASE_II"/>
    <property type="match status" value="1"/>
</dbReference>
<dbReference type="PANTHER" id="PTHR33695">
    <property type="entry name" value="LIPOPROTEIN SIGNAL PEPTIDASE"/>
    <property type="match status" value="1"/>
</dbReference>
<keyword evidence="7 9" id="KW-1133">Transmembrane helix</keyword>
<keyword evidence="13" id="KW-1185">Reference proteome</keyword>
<keyword evidence="4 9" id="KW-0812">Transmembrane</keyword>
<evidence type="ECO:0000256" key="5">
    <source>
        <dbReference type="ARBA" id="ARBA00022750"/>
    </source>
</evidence>
<dbReference type="OrthoDB" id="9810259at2"/>
<feature type="transmembrane region" description="Helical" evidence="9">
    <location>
        <begin position="88"/>
        <end position="107"/>
    </location>
</feature>
<dbReference type="EMBL" id="CP046314">
    <property type="protein sequence ID" value="QGS09414.1"/>
    <property type="molecule type" value="Genomic_DNA"/>
</dbReference>
<dbReference type="PRINTS" id="PR00781">
    <property type="entry name" value="LIPOSIGPTASE"/>
</dbReference>
<reference evidence="12 13" key="1">
    <citation type="submission" date="2019-11" db="EMBL/GenBank/DDBJ databases">
        <title>FDA dAtabase for Regulatory Grade micrObial Sequences (FDA-ARGOS): Supporting development and validation of Infectious Disease Dx tests.</title>
        <authorList>
            <person name="Turner S."/>
            <person name="Byrd R."/>
            <person name="Tallon L."/>
            <person name="Sadzewicz L."/>
            <person name="Vavikolanu K."/>
            <person name="Mehta A."/>
            <person name="Aluvathingal J."/>
            <person name="Nadendla S."/>
            <person name="Myers T."/>
            <person name="Yan Y."/>
            <person name="Sichtig H."/>
        </authorList>
    </citation>
    <scope>NUCLEOTIDE SEQUENCE [LARGE SCALE GENOMIC DNA]</scope>
    <source>
        <strain evidence="12 13">FDAARGOS_741</strain>
    </source>
</reference>
<dbReference type="Pfam" id="PF01252">
    <property type="entry name" value="Peptidase_A8"/>
    <property type="match status" value="1"/>
</dbReference>
<keyword evidence="5 9" id="KW-0064">Aspartyl protease</keyword>
<evidence type="ECO:0000256" key="3">
    <source>
        <dbReference type="ARBA" id="ARBA00022670"/>
    </source>
</evidence>
<gene>
    <name evidence="9" type="primary">lspA</name>
    <name evidence="12" type="ORF">FOC49_05770</name>
</gene>
<comment type="subcellular location">
    <subcellularLocation>
        <location evidence="9">Cell membrane</location>
        <topology evidence="9">Multi-pass membrane protein</topology>
    </subcellularLocation>
</comment>
<dbReference type="PANTHER" id="PTHR33695:SF1">
    <property type="entry name" value="LIPOPROTEIN SIGNAL PEPTIDASE"/>
    <property type="match status" value="1"/>
</dbReference>
<feature type="transmembrane region" description="Helical" evidence="9">
    <location>
        <begin position="127"/>
        <end position="146"/>
    </location>
</feature>
<organism evidence="12 13">
    <name type="scientific">Gemella morbillorum</name>
    <dbReference type="NCBI Taxonomy" id="29391"/>
    <lineage>
        <taxon>Bacteria</taxon>
        <taxon>Bacillati</taxon>
        <taxon>Bacillota</taxon>
        <taxon>Bacilli</taxon>
        <taxon>Bacillales</taxon>
        <taxon>Gemellaceae</taxon>
        <taxon>Gemella</taxon>
    </lineage>
</organism>
<evidence type="ECO:0000256" key="6">
    <source>
        <dbReference type="ARBA" id="ARBA00022801"/>
    </source>
</evidence>
<evidence type="ECO:0000256" key="10">
    <source>
        <dbReference type="RuleBase" id="RU000594"/>
    </source>
</evidence>
<feature type="active site" evidence="9">
    <location>
        <position position="131"/>
    </location>
</feature>
<comment type="caution">
    <text evidence="9">Lacks conserved residue(s) required for the propagation of feature annotation.</text>
</comment>
<dbReference type="EC" id="3.4.23.36" evidence="9"/>
<protein>
    <recommendedName>
        <fullName evidence="9">Lipoprotein signal peptidase</fullName>
        <ecNumber evidence="9">3.4.23.36</ecNumber>
    </recommendedName>
    <alternativeName>
        <fullName evidence="9">Prolipoprotein signal peptidase</fullName>
    </alternativeName>
    <alternativeName>
        <fullName evidence="9">Signal peptidase II</fullName>
        <shortName evidence="9">SPase II</shortName>
    </alternativeName>
</protein>
<dbReference type="RefSeq" id="WP_004631952.1">
    <property type="nucleotide sequence ID" value="NZ_CP046314.1"/>
</dbReference>
<dbReference type="AlphaFoldDB" id="A0A2X4N4I4"/>
<dbReference type="GO" id="GO:0005886">
    <property type="term" value="C:plasma membrane"/>
    <property type="evidence" value="ECO:0007669"/>
    <property type="project" value="UniProtKB-SubCell"/>
</dbReference>
<feature type="transmembrane region" description="Helical" evidence="9">
    <location>
        <begin position="59"/>
        <end position="76"/>
    </location>
</feature>
<evidence type="ECO:0000256" key="11">
    <source>
        <dbReference type="RuleBase" id="RU004181"/>
    </source>
</evidence>
<evidence type="ECO:0000256" key="2">
    <source>
        <dbReference type="ARBA" id="ARBA00022475"/>
    </source>
</evidence>
<dbReference type="GeneID" id="93207579"/>
<comment type="similarity">
    <text evidence="1 9 11">Belongs to the peptidase A8 family.</text>
</comment>
<proteinExistence type="inferred from homology"/>